<evidence type="ECO:0000313" key="3">
    <source>
        <dbReference type="Proteomes" id="UP001209570"/>
    </source>
</evidence>
<dbReference type="Gene3D" id="2.40.50.140">
    <property type="entry name" value="Nucleic acid-binding proteins"/>
    <property type="match status" value="1"/>
</dbReference>
<comment type="caution">
    <text evidence="2">The sequence shown here is derived from an EMBL/GenBank/DDBJ whole genome shotgun (WGS) entry which is preliminary data.</text>
</comment>
<dbReference type="EMBL" id="JAKCXM010000168">
    <property type="protein sequence ID" value="KAJ0399919.1"/>
    <property type="molecule type" value="Genomic_DNA"/>
</dbReference>
<name>A0AAD5LIC0_PYTIN</name>
<sequence length="150" mass="16029">MSAPNASPAPRKKHAFVRIKDLTPALCEKECFVKAIVMESNAKDEANASANATLLVGDDTGCVSLVLPKALALHVRVGDIVQLLQTQLVLKNGRLYLWGGRVERVGEFTMLFKESANVSTITWAPDPANPDTLVPGRPPVKRAKGAGAAK</sequence>
<feature type="region of interest" description="Disordered" evidence="1">
    <location>
        <begin position="127"/>
        <end position="150"/>
    </location>
</feature>
<dbReference type="InterPro" id="IPR012340">
    <property type="entry name" value="NA-bd_OB-fold"/>
</dbReference>
<gene>
    <name evidence="2" type="ORF">P43SY_008125</name>
</gene>
<accession>A0AAD5LIC0</accession>
<keyword evidence="3" id="KW-1185">Reference proteome</keyword>
<protein>
    <submittedName>
        <fullName evidence="2">Uncharacterized protein</fullName>
    </submittedName>
</protein>
<reference evidence="2" key="1">
    <citation type="submission" date="2021-12" db="EMBL/GenBank/DDBJ databases">
        <title>Prjna785345.</title>
        <authorList>
            <person name="Rujirawat T."/>
            <person name="Krajaejun T."/>
        </authorList>
    </citation>
    <scope>NUCLEOTIDE SEQUENCE</scope>
    <source>
        <strain evidence="2">Pi057C3</strain>
    </source>
</reference>
<organism evidence="2 3">
    <name type="scientific">Pythium insidiosum</name>
    <name type="common">Pythiosis disease agent</name>
    <dbReference type="NCBI Taxonomy" id="114742"/>
    <lineage>
        <taxon>Eukaryota</taxon>
        <taxon>Sar</taxon>
        <taxon>Stramenopiles</taxon>
        <taxon>Oomycota</taxon>
        <taxon>Peronosporomycetes</taxon>
        <taxon>Pythiales</taxon>
        <taxon>Pythiaceae</taxon>
        <taxon>Pythium</taxon>
    </lineage>
</organism>
<evidence type="ECO:0000313" key="2">
    <source>
        <dbReference type="EMBL" id="KAJ0399919.1"/>
    </source>
</evidence>
<dbReference type="AlphaFoldDB" id="A0AAD5LIC0"/>
<dbReference type="SUPFAM" id="SSF50249">
    <property type="entry name" value="Nucleic acid-binding proteins"/>
    <property type="match status" value="1"/>
</dbReference>
<proteinExistence type="predicted"/>
<dbReference type="Proteomes" id="UP001209570">
    <property type="component" value="Unassembled WGS sequence"/>
</dbReference>
<evidence type="ECO:0000256" key="1">
    <source>
        <dbReference type="SAM" id="MobiDB-lite"/>
    </source>
</evidence>